<evidence type="ECO:0000313" key="2">
    <source>
        <dbReference type="EMBL" id="QUR67493.1"/>
    </source>
</evidence>
<proteinExistence type="predicted"/>
<dbReference type="PANTHER" id="PTHR42815:SF2">
    <property type="entry name" value="FAD-BINDING, PUTATIVE (AFU_ORTHOLOGUE AFUA_6G07600)-RELATED"/>
    <property type="match status" value="1"/>
</dbReference>
<dbReference type="InterPro" id="IPR011576">
    <property type="entry name" value="Pyridox_Oxase_N"/>
</dbReference>
<reference evidence="2" key="1">
    <citation type="submission" date="2019-12" db="EMBL/GenBank/DDBJ databases">
        <title>Mycobacterium spongiae sp. nov.</title>
        <authorList>
            <person name="Stinear T."/>
        </authorList>
    </citation>
    <scope>NUCLEOTIDE SEQUENCE</scope>
    <source>
        <strain evidence="2">FSD4b-SM</strain>
    </source>
</reference>
<dbReference type="InterPro" id="IPR012349">
    <property type="entry name" value="Split_barrel_FMN-bd"/>
</dbReference>
<dbReference type="NCBIfam" id="TIGR04025">
    <property type="entry name" value="PPOX_FMN_DR2398"/>
    <property type="match status" value="1"/>
</dbReference>
<dbReference type="Gene3D" id="2.30.110.10">
    <property type="entry name" value="Electron Transport, Fmn-binding Protein, Chain A"/>
    <property type="match status" value="1"/>
</dbReference>
<dbReference type="KEGG" id="mspg:F6B93_10645"/>
<dbReference type="AlphaFoldDB" id="A0A975JZK4"/>
<dbReference type="PANTHER" id="PTHR42815">
    <property type="entry name" value="FAD-BINDING, PUTATIVE (AFU_ORTHOLOGUE AFUA_6G07600)-RELATED"/>
    <property type="match status" value="1"/>
</dbReference>
<dbReference type="Pfam" id="PF01243">
    <property type="entry name" value="PNPOx_N"/>
    <property type="match status" value="1"/>
</dbReference>
<dbReference type="InterPro" id="IPR024029">
    <property type="entry name" value="Pyridox_Oxase_FMN-dep"/>
</dbReference>
<sequence length="215" mass="23640">MLAPDDRFGGIDGIVTSDDELRSIIGTPTPQVIAKVTDRLDSICTEFIAKSPFCVVASSDPSGTIDLSPKGDPPGFVRVLDEHRLVIPDRPGNRRIDTFRNLMRDPRVGLIFIIPGRGETLRIAGEARVVRDAALLRSLQVKGKVPVLALVVYVVHAFMHCPKCMVRSGIWQPQQWPDSDDLADIGAAMIAHGKLDKTPEQMYEDAQRAGLTQLY</sequence>
<evidence type="ECO:0000313" key="3">
    <source>
        <dbReference type="Proteomes" id="UP000682202"/>
    </source>
</evidence>
<accession>A0A975JZK4</accession>
<feature type="domain" description="Pyridoxamine 5'-phosphate oxidase N-terminal" evidence="1">
    <location>
        <begin position="45"/>
        <end position="139"/>
    </location>
</feature>
<evidence type="ECO:0000259" key="1">
    <source>
        <dbReference type="Pfam" id="PF01243"/>
    </source>
</evidence>
<dbReference type="SUPFAM" id="SSF50475">
    <property type="entry name" value="FMN-binding split barrel"/>
    <property type="match status" value="1"/>
</dbReference>
<keyword evidence="3" id="KW-1185">Reference proteome</keyword>
<name>A0A975JZK4_9MYCO</name>
<dbReference type="EMBL" id="CP046600">
    <property type="protein sequence ID" value="QUR67493.1"/>
    <property type="molecule type" value="Genomic_DNA"/>
</dbReference>
<gene>
    <name evidence="2" type="ORF">F6B93_10645</name>
</gene>
<dbReference type="Proteomes" id="UP000682202">
    <property type="component" value="Chromosome"/>
</dbReference>
<protein>
    <submittedName>
        <fullName evidence="2">Pyridoxamine 5'-phosphate oxidase family protein</fullName>
    </submittedName>
</protein>
<organism evidence="2 3">
    <name type="scientific">Mycobacterium spongiae</name>
    <dbReference type="NCBI Taxonomy" id="886343"/>
    <lineage>
        <taxon>Bacteria</taxon>
        <taxon>Bacillati</taxon>
        <taxon>Actinomycetota</taxon>
        <taxon>Actinomycetes</taxon>
        <taxon>Mycobacteriales</taxon>
        <taxon>Mycobacteriaceae</taxon>
        <taxon>Mycobacterium</taxon>
    </lineage>
</organism>